<name>A0A9W6TH54_9STRA</name>
<dbReference type="AlphaFoldDB" id="A0A9W6TH54"/>
<proteinExistence type="predicted"/>
<dbReference type="OrthoDB" id="3219396at2759"/>
<comment type="caution">
    <text evidence="1">The sequence shown here is derived from an EMBL/GenBank/DDBJ whole genome shotgun (WGS) entry which is preliminary data.</text>
</comment>
<evidence type="ECO:0000313" key="2">
    <source>
        <dbReference type="Proteomes" id="UP001165083"/>
    </source>
</evidence>
<sequence>MRKHPQRLLGSEAGNQRVDGKLAAFSRAGSGFMTAKLKTPSSCSSSLSSSAGSSAVVAKGKVEELFRRQQPHSLVLSAEKLLATLRIAPKLFVNGEELQPKAPPAPTIAVAAAGSRKPISTTAAWRFMPEAGRFRYGLSLQYSPSDPELTLSSLNDVSVMVTSSAMHTPRVLRFEKGNAINRKSWKLVAETDRRVGLALYELVLGDWGASSLIALVWTQKLEIARLFLQLHTTELLYSAPQRTLQFRCDDDLDRTHGLHSYTAAISLRSLDELFWERDVYQVEFAAPSTGASFVLVQLVDNVHGGMLAARDRVLTSETEPGLRVETEAVRYSMDNCILVDFTLWDAECVPVWGFSRVLELTAVSGQQQNEGGDSIDLSVTVAGGSATRMQAQFQDTARGNDLVVGLTKLSPSATPQQSSKKVKIWVSQVDLKLSLQFINATFGTKY</sequence>
<dbReference type="PANTHER" id="PTHR46731">
    <property type="entry name" value="F-BOX ONLY PROTEIN 15"/>
    <property type="match status" value="1"/>
</dbReference>
<dbReference type="GO" id="GO:0019005">
    <property type="term" value="C:SCF ubiquitin ligase complex"/>
    <property type="evidence" value="ECO:0007669"/>
    <property type="project" value="TreeGrafter"/>
</dbReference>
<dbReference type="Proteomes" id="UP001165083">
    <property type="component" value="Unassembled WGS sequence"/>
</dbReference>
<evidence type="ECO:0000313" key="1">
    <source>
        <dbReference type="EMBL" id="GMF13189.1"/>
    </source>
</evidence>
<reference evidence="1" key="1">
    <citation type="submission" date="2023-04" db="EMBL/GenBank/DDBJ databases">
        <title>Phytophthora lilii NBRC 32176.</title>
        <authorList>
            <person name="Ichikawa N."/>
            <person name="Sato H."/>
            <person name="Tonouchi N."/>
        </authorList>
    </citation>
    <scope>NUCLEOTIDE SEQUENCE</scope>
    <source>
        <strain evidence="1">NBRC 32176</strain>
    </source>
</reference>
<gene>
    <name evidence="1" type="ORF">Plil01_000368900</name>
</gene>
<dbReference type="EMBL" id="BSXW01000146">
    <property type="protein sequence ID" value="GMF13189.1"/>
    <property type="molecule type" value="Genomic_DNA"/>
</dbReference>
<organism evidence="1 2">
    <name type="scientific">Phytophthora lilii</name>
    <dbReference type="NCBI Taxonomy" id="2077276"/>
    <lineage>
        <taxon>Eukaryota</taxon>
        <taxon>Sar</taxon>
        <taxon>Stramenopiles</taxon>
        <taxon>Oomycota</taxon>
        <taxon>Peronosporomycetes</taxon>
        <taxon>Peronosporales</taxon>
        <taxon>Peronosporaceae</taxon>
        <taxon>Phytophthora</taxon>
    </lineage>
</organism>
<dbReference type="PANTHER" id="PTHR46731:SF1">
    <property type="entry name" value="F-BOX ONLY PROTEIN 15"/>
    <property type="match status" value="1"/>
</dbReference>
<accession>A0A9W6TH54</accession>
<protein>
    <submittedName>
        <fullName evidence="1">Unnamed protein product</fullName>
    </submittedName>
</protein>
<keyword evidence="2" id="KW-1185">Reference proteome</keyword>